<evidence type="ECO:0000313" key="4">
    <source>
        <dbReference type="EMBL" id="OSJ11815.1"/>
    </source>
</evidence>
<feature type="domain" description="Histidine-specific methyltransferase SAM-dependent" evidence="3">
    <location>
        <begin position="33"/>
        <end position="331"/>
    </location>
</feature>
<keyword evidence="1 4" id="KW-0489">Methyltransferase</keyword>
<dbReference type="InterPro" id="IPR019257">
    <property type="entry name" value="MeTrfase_dom"/>
</dbReference>
<proteinExistence type="predicted"/>
<keyword evidence="2 4" id="KW-0808">Transferase</keyword>
<dbReference type="GO" id="GO:0032259">
    <property type="term" value="P:methylation"/>
    <property type="evidence" value="ECO:0007669"/>
    <property type="project" value="UniProtKB-KW"/>
</dbReference>
<dbReference type="InterPro" id="IPR017804">
    <property type="entry name" value="MeTrfase_EgtD-like"/>
</dbReference>
<dbReference type="Proteomes" id="UP000193553">
    <property type="component" value="Unassembled WGS sequence"/>
</dbReference>
<dbReference type="InterPro" id="IPR029063">
    <property type="entry name" value="SAM-dependent_MTases_sf"/>
</dbReference>
<comment type="caution">
    <text evidence="4">The sequence shown here is derived from an EMBL/GenBank/DDBJ whole genome shotgun (WGS) entry which is preliminary data.</text>
</comment>
<reference evidence="4 5" key="1">
    <citation type="submission" date="2017-03" db="EMBL/GenBank/DDBJ databases">
        <title>Whole genome sequences of fourteen strains of Bradyrhizobium canariense and one strain of Bradyrhizobium japonicum isolated from Lupinus (Papilionoideae: Genisteae) species in Algeria.</title>
        <authorList>
            <person name="Crovadore J."/>
            <person name="Chekireb D."/>
            <person name="Brachmann A."/>
            <person name="Chablais R."/>
            <person name="Cochard B."/>
            <person name="Lefort F."/>
        </authorList>
    </citation>
    <scope>NUCLEOTIDE SEQUENCE [LARGE SCALE GENOMIC DNA]</scope>
    <source>
        <strain evidence="4 5">UBMA195</strain>
    </source>
</reference>
<dbReference type="PIRSF" id="PIRSF018005">
    <property type="entry name" value="UCP018005"/>
    <property type="match status" value="1"/>
</dbReference>
<dbReference type="SUPFAM" id="SSF53335">
    <property type="entry name" value="S-adenosyl-L-methionine-dependent methyltransferases"/>
    <property type="match status" value="1"/>
</dbReference>
<evidence type="ECO:0000313" key="5">
    <source>
        <dbReference type="Proteomes" id="UP000193553"/>
    </source>
</evidence>
<dbReference type="InterPro" id="IPR051128">
    <property type="entry name" value="EgtD_Methyltrsf_superfamily"/>
</dbReference>
<name>A0A1X3F035_9BRAD</name>
<accession>A0A1X3F035</accession>
<dbReference type="STRING" id="255045.SAMN05444158_0331"/>
<protein>
    <submittedName>
        <fullName evidence="4">L-histidine N(Alpha)-methyltransferase</fullName>
    </submittedName>
</protein>
<dbReference type="Gene3D" id="3.40.50.150">
    <property type="entry name" value="Vaccinia Virus protein VP39"/>
    <property type="match status" value="1"/>
</dbReference>
<organism evidence="4 5">
    <name type="scientific">Bradyrhizobium canariense</name>
    <dbReference type="NCBI Taxonomy" id="255045"/>
    <lineage>
        <taxon>Bacteria</taxon>
        <taxon>Pseudomonadati</taxon>
        <taxon>Pseudomonadota</taxon>
        <taxon>Alphaproteobacteria</taxon>
        <taxon>Hyphomicrobiales</taxon>
        <taxon>Nitrobacteraceae</taxon>
        <taxon>Bradyrhizobium</taxon>
    </lineage>
</organism>
<dbReference type="PANTHER" id="PTHR43397">
    <property type="entry name" value="ERGOTHIONEINE BIOSYNTHESIS PROTEIN 1"/>
    <property type="match status" value="1"/>
</dbReference>
<dbReference type="EMBL" id="NAFI01000168">
    <property type="protein sequence ID" value="OSJ11815.1"/>
    <property type="molecule type" value="Genomic_DNA"/>
</dbReference>
<dbReference type="GO" id="GO:0008168">
    <property type="term" value="F:methyltransferase activity"/>
    <property type="evidence" value="ECO:0007669"/>
    <property type="project" value="UniProtKB-KW"/>
</dbReference>
<dbReference type="PANTHER" id="PTHR43397:SF1">
    <property type="entry name" value="ERGOTHIONEINE BIOSYNTHESIS PROTEIN 1"/>
    <property type="match status" value="1"/>
</dbReference>
<dbReference type="OrthoDB" id="5289726at2"/>
<evidence type="ECO:0000256" key="1">
    <source>
        <dbReference type="ARBA" id="ARBA00022603"/>
    </source>
</evidence>
<gene>
    <name evidence="4" type="ORF">BSZ18_14010</name>
</gene>
<evidence type="ECO:0000256" key="2">
    <source>
        <dbReference type="ARBA" id="ARBA00022679"/>
    </source>
</evidence>
<sequence length="334" mass="37090">MRAGQRVQESIMNVHASALAEAHLPDEQTTAFAREAIEDLSQQPKKLSPKYFYDAAGSELFEAITRLPEYYPTRTELAILKERGSEIAKIIPEHAALVEFGAGATTKVRLLLNHCKFAAYVPVDISGDFLTAQANGLKRDFPSLGIYPVAADFTTPFELPKAVATMPKVGFFPGSTIGNFEPHEAQAFLKSARAILGRGAQMIIGADLEKEERLLHDAYNDAAGVTARFNLNVLVRINRELGGNFDLSAFTHRAIYNRERHRIEMHLISKKSQTVRLLGTSFSFRAGESIHTENSYKYSIERFATLAQGAGWRVRESWTDAAKMFSVHALEVAE</sequence>
<dbReference type="InterPro" id="IPR035094">
    <property type="entry name" value="EgtD"/>
</dbReference>
<dbReference type="AlphaFoldDB" id="A0A1X3F035"/>
<evidence type="ECO:0000259" key="3">
    <source>
        <dbReference type="Pfam" id="PF10017"/>
    </source>
</evidence>
<dbReference type="NCBIfam" id="TIGR03438">
    <property type="entry name" value="egtD_ergothio"/>
    <property type="match status" value="1"/>
</dbReference>
<dbReference type="Pfam" id="PF10017">
    <property type="entry name" value="Methyltransf_33"/>
    <property type="match status" value="1"/>
</dbReference>